<sequence length="303" mass="33402">MPDQFFATIVQHALEFHVDVDEAAASDFRNAHRRRTQVEGLGKAFFAFPQCSLGASTLGDVQSDTEDFLHLALSIADRLVELQAELVDEGDHPLRIQAHDDDVGVLDEFAVFVLALQQCLIHLLARGNVLDRTDHLDRRTVLIEFELPEPMHPALLAVAVAEDTVLPVEAIAFGENVVAKMLEHLLSVFRVYQVDPACDGLREGTVNAEDLVELLRTDPGTCAYVEIIGTQATDFLRSSENKLALAKCLVGLVTLDPHAQHRDAKSQIAGQFTQQNDFIAIEGIRCHRVDAQGSERPGLGQQR</sequence>
<evidence type="ECO:0000313" key="1">
    <source>
        <dbReference type="EMBL" id="KFB70546.1"/>
    </source>
</evidence>
<dbReference type="EMBL" id="JDVG02000685">
    <property type="protein sequence ID" value="KFB70546.1"/>
    <property type="molecule type" value="Genomic_DNA"/>
</dbReference>
<comment type="caution">
    <text evidence="1">The sequence shown here is derived from an EMBL/GenBank/DDBJ whole genome shotgun (WGS) entry which is preliminary data.</text>
</comment>
<evidence type="ECO:0000313" key="2">
    <source>
        <dbReference type="Proteomes" id="UP000020077"/>
    </source>
</evidence>
<name>A0A080LR03_9PROT</name>
<proteinExistence type="predicted"/>
<reference evidence="1 2" key="1">
    <citation type="submission" date="2014-02" db="EMBL/GenBank/DDBJ databases">
        <title>Expanding our view of genomic diversity in Candidatus Accumulibacter clades.</title>
        <authorList>
            <person name="Skennerton C.T."/>
            <person name="Barr J.J."/>
            <person name="Slater F.R."/>
            <person name="Bond P.L."/>
            <person name="Tyson G.W."/>
        </authorList>
    </citation>
    <scope>NUCLEOTIDE SEQUENCE [LARGE SCALE GENOMIC DNA]</scope>
    <source>
        <strain evidence="2">BA-91</strain>
    </source>
</reference>
<accession>A0A080LR03</accession>
<organism evidence="1 2">
    <name type="scientific">Candidatus Accumulibacter phosphatis</name>
    <dbReference type="NCBI Taxonomy" id="327160"/>
    <lineage>
        <taxon>Bacteria</taxon>
        <taxon>Pseudomonadati</taxon>
        <taxon>Pseudomonadota</taxon>
        <taxon>Betaproteobacteria</taxon>
        <taxon>Candidatus Accumulibacter</taxon>
    </lineage>
</organism>
<dbReference type="AlphaFoldDB" id="A0A080LR03"/>
<dbReference type="Proteomes" id="UP000020077">
    <property type="component" value="Unassembled WGS sequence"/>
</dbReference>
<gene>
    <name evidence="1" type="ORF">AW09_004362</name>
</gene>
<protein>
    <submittedName>
        <fullName evidence="1">Uncharacterized protein</fullName>
    </submittedName>
</protein>